<name>A0AAD1SBJ8_PELCU</name>
<feature type="region of interest" description="Disordered" evidence="1">
    <location>
        <begin position="37"/>
        <end position="114"/>
    </location>
</feature>
<feature type="compositionally biased region" description="Basic and acidic residues" evidence="1">
    <location>
        <begin position="104"/>
        <end position="114"/>
    </location>
</feature>
<proteinExistence type="predicted"/>
<gene>
    <name evidence="2" type="ORF">PECUL_23A013167</name>
</gene>
<protein>
    <submittedName>
        <fullName evidence="2">Uncharacterized protein</fullName>
    </submittedName>
</protein>
<dbReference type="EMBL" id="OW240916">
    <property type="protein sequence ID" value="CAH2296670.1"/>
    <property type="molecule type" value="Genomic_DNA"/>
</dbReference>
<evidence type="ECO:0000256" key="1">
    <source>
        <dbReference type="SAM" id="MobiDB-lite"/>
    </source>
</evidence>
<dbReference type="Proteomes" id="UP001295444">
    <property type="component" value="Chromosome 05"/>
</dbReference>
<sequence length="167" mass="18218">MGTCEERLNDTMTKLDEILAGFWARILERVLNAATASRTTPALTPPALPGPRGGRRIIAARGSPKEQHKQKRRACHMTSTRPPIKPQQPHNKPEAPCPPGQLRSADKAQPHHHNSETWHLATYMPLMSQETGAPGAAFGDRRGSGEHRLEIGVYQADPAIAGLAHHA</sequence>
<accession>A0AAD1SBJ8</accession>
<organism evidence="2 3">
    <name type="scientific">Pelobates cultripes</name>
    <name type="common">Western spadefoot toad</name>
    <dbReference type="NCBI Taxonomy" id="61616"/>
    <lineage>
        <taxon>Eukaryota</taxon>
        <taxon>Metazoa</taxon>
        <taxon>Chordata</taxon>
        <taxon>Craniata</taxon>
        <taxon>Vertebrata</taxon>
        <taxon>Euteleostomi</taxon>
        <taxon>Amphibia</taxon>
        <taxon>Batrachia</taxon>
        <taxon>Anura</taxon>
        <taxon>Pelobatoidea</taxon>
        <taxon>Pelobatidae</taxon>
        <taxon>Pelobates</taxon>
    </lineage>
</organism>
<evidence type="ECO:0000313" key="3">
    <source>
        <dbReference type="Proteomes" id="UP001295444"/>
    </source>
</evidence>
<keyword evidence="3" id="KW-1185">Reference proteome</keyword>
<evidence type="ECO:0000313" key="2">
    <source>
        <dbReference type="EMBL" id="CAH2296670.1"/>
    </source>
</evidence>
<reference evidence="2" key="1">
    <citation type="submission" date="2022-03" db="EMBL/GenBank/DDBJ databases">
        <authorList>
            <person name="Alioto T."/>
            <person name="Alioto T."/>
            <person name="Gomez Garrido J."/>
        </authorList>
    </citation>
    <scope>NUCLEOTIDE SEQUENCE</scope>
</reference>
<dbReference type="AlphaFoldDB" id="A0AAD1SBJ8"/>